<evidence type="ECO:0000313" key="6">
    <source>
        <dbReference type="EMBL" id="KAK1749502.1"/>
    </source>
</evidence>
<sequence length="232" mass="25080">MKLQISQLVLALAACQLADARGIVRRGQLNMIPKYPYDPDTIKTCVWWLDSDATTAWTCSDIMDTFGLSMTDFQRWNPTLPSPCGALPQDQSFCIAATDARPAIETLTVPVTSSETITVSVGTLTVPRPTTIPVTVPFVVSTVQTVTATVTTTVQSVQTPLVGDNGVATPVPYQPGMVKNCKTFYLVQEGDTCVKIAAKFQVAENQIVAWNPEANNDCTRLLANNYCCVGVL</sequence>
<dbReference type="Proteomes" id="UP001239445">
    <property type="component" value="Unassembled WGS sequence"/>
</dbReference>
<keyword evidence="7" id="KW-1185">Reference proteome</keyword>
<dbReference type="PANTHER" id="PTHR34997:SF1">
    <property type="entry name" value="PEPTIDOGLYCAN-BINDING LYSIN DOMAIN"/>
    <property type="match status" value="1"/>
</dbReference>
<comment type="similarity">
    <text evidence="3">Belongs to the secreted LysM effector family.</text>
</comment>
<comment type="caution">
    <text evidence="6">The sequence shown here is derived from an EMBL/GenBank/DDBJ whole genome shotgun (WGS) entry which is preliminary data.</text>
</comment>
<keyword evidence="4" id="KW-0732">Signal</keyword>
<dbReference type="SMART" id="SM00257">
    <property type="entry name" value="LysM"/>
    <property type="match status" value="1"/>
</dbReference>
<protein>
    <recommendedName>
        <fullName evidence="5">LysM domain-containing protein</fullName>
    </recommendedName>
</protein>
<dbReference type="PROSITE" id="PS51257">
    <property type="entry name" value="PROKAR_LIPOPROTEIN"/>
    <property type="match status" value="1"/>
</dbReference>
<keyword evidence="2" id="KW-0843">Virulence</keyword>
<feature type="domain" description="LysM" evidence="5">
    <location>
        <begin position="49"/>
        <end position="95"/>
    </location>
</feature>
<keyword evidence="1" id="KW-0147">Chitin-binding</keyword>
<dbReference type="InterPro" id="IPR018392">
    <property type="entry name" value="LysM"/>
</dbReference>
<feature type="chain" id="PRO_5042596166" description="LysM domain-containing protein" evidence="4">
    <location>
        <begin position="21"/>
        <end position="232"/>
    </location>
</feature>
<reference evidence="6" key="1">
    <citation type="submission" date="2023-06" db="EMBL/GenBank/DDBJ databases">
        <title>Genome-scale phylogeny and comparative genomics of the fungal order Sordariales.</title>
        <authorList>
            <consortium name="Lawrence Berkeley National Laboratory"/>
            <person name="Hensen N."/>
            <person name="Bonometti L."/>
            <person name="Westerberg I."/>
            <person name="Brannstrom I.O."/>
            <person name="Guillou S."/>
            <person name="Cros-Aarteil S."/>
            <person name="Calhoun S."/>
            <person name="Haridas S."/>
            <person name="Kuo A."/>
            <person name="Mondo S."/>
            <person name="Pangilinan J."/>
            <person name="Riley R."/>
            <person name="Labutti K."/>
            <person name="Andreopoulos B."/>
            <person name="Lipzen A."/>
            <person name="Chen C."/>
            <person name="Yanf M."/>
            <person name="Daum C."/>
            <person name="Ng V."/>
            <person name="Clum A."/>
            <person name="Steindorff A."/>
            <person name="Ohm R."/>
            <person name="Martin F."/>
            <person name="Silar P."/>
            <person name="Natvig D."/>
            <person name="Lalanne C."/>
            <person name="Gautier V."/>
            <person name="Ament-Velasquez S.L."/>
            <person name="Kruys A."/>
            <person name="Hutchinson M.I."/>
            <person name="Powell A.J."/>
            <person name="Barry K."/>
            <person name="Miller A.N."/>
            <person name="Grigoriev I.V."/>
            <person name="Debuchy R."/>
            <person name="Gladieux P."/>
            <person name="Thoren M.H."/>
            <person name="Johannesson H."/>
        </authorList>
    </citation>
    <scope>NUCLEOTIDE SEQUENCE</scope>
    <source>
        <strain evidence="6">PSN4</strain>
    </source>
</reference>
<evidence type="ECO:0000256" key="4">
    <source>
        <dbReference type="SAM" id="SignalP"/>
    </source>
</evidence>
<proteinExistence type="inferred from homology"/>
<feature type="domain" description="LysM" evidence="5">
    <location>
        <begin position="183"/>
        <end position="229"/>
    </location>
</feature>
<dbReference type="SUPFAM" id="SSF54106">
    <property type="entry name" value="LysM domain"/>
    <property type="match status" value="1"/>
</dbReference>
<dbReference type="EMBL" id="MU839857">
    <property type="protein sequence ID" value="KAK1749502.1"/>
    <property type="molecule type" value="Genomic_DNA"/>
</dbReference>
<dbReference type="InterPro" id="IPR036779">
    <property type="entry name" value="LysM_dom_sf"/>
</dbReference>
<dbReference type="CDD" id="cd00118">
    <property type="entry name" value="LysM"/>
    <property type="match status" value="1"/>
</dbReference>
<organism evidence="6 7">
    <name type="scientific">Echria macrotheca</name>
    <dbReference type="NCBI Taxonomy" id="438768"/>
    <lineage>
        <taxon>Eukaryota</taxon>
        <taxon>Fungi</taxon>
        <taxon>Dikarya</taxon>
        <taxon>Ascomycota</taxon>
        <taxon>Pezizomycotina</taxon>
        <taxon>Sordariomycetes</taxon>
        <taxon>Sordariomycetidae</taxon>
        <taxon>Sordariales</taxon>
        <taxon>Schizotheciaceae</taxon>
        <taxon>Echria</taxon>
    </lineage>
</organism>
<dbReference type="Pfam" id="PF01476">
    <property type="entry name" value="LysM"/>
    <property type="match status" value="2"/>
</dbReference>
<name>A0AAJ0F109_9PEZI</name>
<dbReference type="PROSITE" id="PS51782">
    <property type="entry name" value="LYSM"/>
    <property type="match status" value="2"/>
</dbReference>
<accession>A0AAJ0F109</accession>
<evidence type="ECO:0000256" key="3">
    <source>
        <dbReference type="ARBA" id="ARBA00044955"/>
    </source>
</evidence>
<dbReference type="Gene3D" id="3.10.350.10">
    <property type="entry name" value="LysM domain"/>
    <property type="match status" value="2"/>
</dbReference>
<evidence type="ECO:0000259" key="5">
    <source>
        <dbReference type="PROSITE" id="PS51782"/>
    </source>
</evidence>
<evidence type="ECO:0000256" key="2">
    <source>
        <dbReference type="ARBA" id="ARBA00023026"/>
    </source>
</evidence>
<dbReference type="AlphaFoldDB" id="A0AAJ0F109"/>
<gene>
    <name evidence="6" type="ORF">QBC47DRAFT_151259</name>
</gene>
<feature type="signal peptide" evidence="4">
    <location>
        <begin position="1"/>
        <end position="20"/>
    </location>
</feature>
<dbReference type="InterPro" id="IPR052210">
    <property type="entry name" value="LysM1-like"/>
</dbReference>
<dbReference type="GO" id="GO:0008061">
    <property type="term" value="F:chitin binding"/>
    <property type="evidence" value="ECO:0007669"/>
    <property type="project" value="UniProtKB-KW"/>
</dbReference>
<dbReference type="PANTHER" id="PTHR34997">
    <property type="entry name" value="AM15"/>
    <property type="match status" value="1"/>
</dbReference>
<evidence type="ECO:0000313" key="7">
    <source>
        <dbReference type="Proteomes" id="UP001239445"/>
    </source>
</evidence>
<evidence type="ECO:0000256" key="1">
    <source>
        <dbReference type="ARBA" id="ARBA00022669"/>
    </source>
</evidence>